<name>A0A9J6PJ33_9PROT</name>
<keyword evidence="1" id="KW-0472">Membrane</keyword>
<accession>A0A9J6PJ33</accession>
<keyword evidence="1" id="KW-1133">Transmembrane helix</keyword>
<evidence type="ECO:0008006" key="5">
    <source>
        <dbReference type="Google" id="ProtNLM"/>
    </source>
</evidence>
<dbReference type="Proteomes" id="UP001055804">
    <property type="component" value="Unassembled WGS sequence"/>
</dbReference>
<dbReference type="AlphaFoldDB" id="A0A9J6PJ33"/>
<feature type="signal peptide" evidence="2">
    <location>
        <begin position="1"/>
        <end position="20"/>
    </location>
</feature>
<proteinExistence type="predicted"/>
<dbReference type="EMBL" id="JAMZFT010000004">
    <property type="protein sequence ID" value="MCP1337795.1"/>
    <property type="molecule type" value="Genomic_DNA"/>
</dbReference>
<feature type="transmembrane region" description="Helical" evidence="1">
    <location>
        <begin position="30"/>
        <end position="47"/>
    </location>
</feature>
<gene>
    <name evidence="3" type="ORF">NJQ99_15345</name>
</gene>
<evidence type="ECO:0000313" key="4">
    <source>
        <dbReference type="Proteomes" id="UP001055804"/>
    </source>
</evidence>
<comment type="caution">
    <text evidence="3">The sequence shown here is derived from an EMBL/GenBank/DDBJ whole genome shotgun (WGS) entry which is preliminary data.</text>
</comment>
<keyword evidence="4" id="KW-1185">Reference proteome</keyword>
<feature type="chain" id="PRO_5039946437" description="PEP-CTERM sorting domain-containing protein" evidence="2">
    <location>
        <begin position="21"/>
        <end position="51"/>
    </location>
</feature>
<evidence type="ECO:0000256" key="1">
    <source>
        <dbReference type="SAM" id="Phobius"/>
    </source>
</evidence>
<evidence type="ECO:0000313" key="3">
    <source>
        <dbReference type="EMBL" id="MCP1337795.1"/>
    </source>
</evidence>
<evidence type="ECO:0000256" key="2">
    <source>
        <dbReference type="SAM" id="SignalP"/>
    </source>
</evidence>
<dbReference type="RefSeq" id="WP_269333758.1">
    <property type="nucleotide sequence ID" value="NZ_JAMZFT010000004.1"/>
</dbReference>
<keyword evidence="2" id="KW-0732">Signal</keyword>
<sequence length="51" mass="5062">MSRILTLIAPAVLLATPALASGPVPTLPGPSILGLAAAAVVGGVYLARRRK</sequence>
<organism evidence="3 4">
    <name type="scientific">Futiania mangrovi</name>
    <dbReference type="NCBI Taxonomy" id="2959716"/>
    <lineage>
        <taxon>Bacteria</taxon>
        <taxon>Pseudomonadati</taxon>
        <taxon>Pseudomonadota</taxon>
        <taxon>Alphaproteobacteria</taxon>
        <taxon>Futianiales</taxon>
        <taxon>Futianiaceae</taxon>
        <taxon>Futiania</taxon>
    </lineage>
</organism>
<protein>
    <recommendedName>
        <fullName evidence="5">PEP-CTERM sorting domain-containing protein</fullName>
    </recommendedName>
</protein>
<keyword evidence="1" id="KW-0812">Transmembrane</keyword>
<reference evidence="3" key="1">
    <citation type="submission" date="2022-06" db="EMBL/GenBank/DDBJ databases">
        <title>Isolation and Genomics of Futiania mangrovii gen. nov., sp. nov., a Rare and Metabolically-versatile member in the Class Alphaproteobacteria.</title>
        <authorList>
            <person name="Liu L."/>
            <person name="Huang W.-C."/>
            <person name="Pan J."/>
            <person name="Li J."/>
            <person name="Huang Y."/>
            <person name="Du H."/>
            <person name="Liu Y."/>
            <person name="Li M."/>
        </authorList>
    </citation>
    <scope>NUCLEOTIDE SEQUENCE</scope>
    <source>
        <strain evidence="3">FT118</strain>
    </source>
</reference>